<keyword evidence="5" id="KW-0227">DNA damage</keyword>
<dbReference type="Gene3D" id="3.40.1170.10">
    <property type="entry name" value="DNA repair protein MutS, domain I"/>
    <property type="match status" value="1"/>
</dbReference>
<keyword evidence="7" id="KW-0238">DNA-binding</keyword>
<keyword evidence="9" id="KW-0539">Nucleus</keyword>
<evidence type="ECO:0000256" key="7">
    <source>
        <dbReference type="ARBA" id="ARBA00023125"/>
    </source>
</evidence>
<dbReference type="InterPro" id="IPR045076">
    <property type="entry name" value="MutS"/>
</dbReference>
<dbReference type="FunFam" id="3.40.1170.10:FF:000004">
    <property type="entry name" value="DNA mismatch repair protein"/>
    <property type="match status" value="1"/>
</dbReference>
<dbReference type="InParanoid" id="A7SBW8"/>
<name>A7SBW8_NEMVE</name>
<dbReference type="Pfam" id="PF05192">
    <property type="entry name" value="MutS_III"/>
    <property type="match status" value="1"/>
</dbReference>
<dbReference type="Pfam" id="PF00488">
    <property type="entry name" value="MutS_V"/>
    <property type="match status" value="1"/>
</dbReference>
<evidence type="ECO:0000256" key="9">
    <source>
        <dbReference type="ARBA" id="ARBA00023242"/>
    </source>
</evidence>
<dbReference type="Gene3D" id="3.30.420.110">
    <property type="entry name" value="MutS, connector domain"/>
    <property type="match status" value="1"/>
</dbReference>
<dbReference type="SMART" id="SM00533">
    <property type="entry name" value="MUTSd"/>
    <property type="match status" value="1"/>
</dbReference>
<dbReference type="FunFam" id="3.40.50.300:FF:002130">
    <property type="entry name" value="DNA mismatch repair protein MSH3"/>
    <property type="match status" value="1"/>
</dbReference>
<dbReference type="PANTHER" id="PTHR11361:SF122">
    <property type="entry name" value="DNA MISMATCH REPAIR PROTEIN MSH3"/>
    <property type="match status" value="1"/>
</dbReference>
<dbReference type="GO" id="GO:0005634">
    <property type="term" value="C:nucleus"/>
    <property type="evidence" value="ECO:0000318"/>
    <property type="project" value="GO_Central"/>
</dbReference>
<reference evidence="13 14" key="1">
    <citation type="journal article" date="2007" name="Science">
        <title>Sea anemone genome reveals ancestral eumetazoan gene repertoire and genomic organization.</title>
        <authorList>
            <person name="Putnam N.H."/>
            <person name="Srivastava M."/>
            <person name="Hellsten U."/>
            <person name="Dirks B."/>
            <person name="Chapman J."/>
            <person name="Salamov A."/>
            <person name="Terry A."/>
            <person name="Shapiro H."/>
            <person name="Lindquist E."/>
            <person name="Kapitonov V.V."/>
            <person name="Jurka J."/>
            <person name="Genikhovich G."/>
            <person name="Grigoriev I.V."/>
            <person name="Lucas S.M."/>
            <person name="Steele R.E."/>
            <person name="Finnerty J.R."/>
            <person name="Technau U."/>
            <person name="Martindale M.Q."/>
            <person name="Rokhsar D.S."/>
        </authorList>
    </citation>
    <scope>NUCLEOTIDE SEQUENCE [LARGE SCALE GENOMIC DNA]</scope>
    <source>
        <strain evidence="14">CH2 X CH6</strain>
    </source>
</reference>
<dbReference type="InterPro" id="IPR016151">
    <property type="entry name" value="DNA_mismatch_repair_MutS_N"/>
</dbReference>
<dbReference type="PROSITE" id="PS00486">
    <property type="entry name" value="DNA_MISMATCH_REPAIR_2"/>
    <property type="match status" value="1"/>
</dbReference>
<keyword evidence="8" id="KW-0234">DNA repair</keyword>
<dbReference type="Pfam" id="PF01624">
    <property type="entry name" value="MutS_I"/>
    <property type="match status" value="1"/>
</dbReference>
<evidence type="ECO:0000256" key="1">
    <source>
        <dbReference type="ARBA" id="ARBA00004123"/>
    </source>
</evidence>
<keyword evidence="4" id="KW-0547">Nucleotide-binding</keyword>
<organism evidence="13 14">
    <name type="scientific">Nematostella vectensis</name>
    <name type="common">Starlet sea anemone</name>
    <dbReference type="NCBI Taxonomy" id="45351"/>
    <lineage>
        <taxon>Eukaryota</taxon>
        <taxon>Metazoa</taxon>
        <taxon>Cnidaria</taxon>
        <taxon>Anthozoa</taxon>
        <taxon>Hexacorallia</taxon>
        <taxon>Actiniaria</taxon>
        <taxon>Edwardsiidae</taxon>
        <taxon>Nematostella</taxon>
    </lineage>
</organism>
<dbReference type="EMBL" id="DS469619">
    <property type="protein sequence ID" value="EDO38799.1"/>
    <property type="molecule type" value="Genomic_DNA"/>
</dbReference>
<dbReference type="Pfam" id="PF05188">
    <property type="entry name" value="MutS_II"/>
    <property type="match status" value="1"/>
</dbReference>
<evidence type="ECO:0000256" key="2">
    <source>
        <dbReference type="ARBA" id="ARBA00007094"/>
    </source>
</evidence>
<feature type="non-terminal residue" evidence="13">
    <location>
        <position position="886"/>
    </location>
</feature>
<gene>
    <name evidence="13" type="ORF">NEMVEDRAFT_v1g112739</name>
</gene>
<evidence type="ECO:0000256" key="3">
    <source>
        <dbReference type="ARBA" id="ARBA00022151"/>
    </source>
</evidence>
<dbReference type="Gene3D" id="1.10.1420.10">
    <property type="match status" value="2"/>
</dbReference>
<protein>
    <recommendedName>
        <fullName evidence="3 11">DNA mismatch repair protein MSH3</fullName>
    </recommendedName>
    <alternativeName>
        <fullName evidence="3 11">DNA mismatch repair protein MSH3</fullName>
    </alternativeName>
    <alternativeName>
        <fullName evidence="10">MutS protein homolog 3</fullName>
    </alternativeName>
</protein>
<evidence type="ECO:0000256" key="5">
    <source>
        <dbReference type="ARBA" id="ARBA00022763"/>
    </source>
</evidence>
<dbReference type="InterPro" id="IPR007860">
    <property type="entry name" value="DNA_mmatch_repair_MutS_con_dom"/>
</dbReference>
<dbReference type="GO" id="GO:0005524">
    <property type="term" value="F:ATP binding"/>
    <property type="evidence" value="ECO:0007669"/>
    <property type="project" value="UniProtKB-KW"/>
</dbReference>
<evidence type="ECO:0000259" key="12">
    <source>
        <dbReference type="PROSITE" id="PS00486"/>
    </source>
</evidence>
<dbReference type="InterPro" id="IPR036187">
    <property type="entry name" value="DNA_mismatch_repair_MutS_sf"/>
</dbReference>
<dbReference type="GO" id="GO:0006298">
    <property type="term" value="P:mismatch repair"/>
    <property type="evidence" value="ECO:0000318"/>
    <property type="project" value="GO_Central"/>
</dbReference>
<comment type="subcellular location">
    <subcellularLocation>
        <location evidence="1">Nucleus</location>
    </subcellularLocation>
</comment>
<dbReference type="AlphaFoldDB" id="A7SBW8"/>
<dbReference type="InterPro" id="IPR017261">
    <property type="entry name" value="DNA_mismatch_repair_MutS/MSH"/>
</dbReference>
<dbReference type="FunFam" id="1.10.1420.10:FF:000004">
    <property type="entry name" value="DNA mismatch repair protein Msh3"/>
    <property type="match status" value="1"/>
</dbReference>
<dbReference type="Proteomes" id="UP000001593">
    <property type="component" value="Unassembled WGS sequence"/>
</dbReference>
<evidence type="ECO:0000256" key="6">
    <source>
        <dbReference type="ARBA" id="ARBA00022840"/>
    </source>
</evidence>
<feature type="domain" description="DNA mismatch repair proteins mutS family" evidence="12">
    <location>
        <begin position="757"/>
        <end position="773"/>
    </location>
</feature>
<dbReference type="PANTHER" id="PTHR11361">
    <property type="entry name" value="DNA MISMATCH REPAIR PROTEIN MUTS FAMILY MEMBER"/>
    <property type="match status" value="1"/>
</dbReference>
<dbReference type="HOGENOM" id="CLU_002472_0_1_1"/>
<dbReference type="eggNOG" id="KOG0218">
    <property type="taxonomic scope" value="Eukaryota"/>
</dbReference>
<evidence type="ECO:0000313" key="13">
    <source>
        <dbReference type="EMBL" id="EDO38799.1"/>
    </source>
</evidence>
<dbReference type="InterPro" id="IPR027417">
    <property type="entry name" value="P-loop_NTPase"/>
</dbReference>
<dbReference type="InterPro" id="IPR007696">
    <property type="entry name" value="DNA_mismatch_repair_MutS_core"/>
</dbReference>
<dbReference type="PIRSF" id="PIRSF037677">
    <property type="entry name" value="DNA_mis_repair_Msh6"/>
    <property type="match status" value="1"/>
</dbReference>
<dbReference type="SUPFAM" id="SSF48334">
    <property type="entry name" value="DNA repair protein MutS, domain III"/>
    <property type="match status" value="1"/>
</dbReference>
<dbReference type="FunFam" id="3.30.420.110:FF:000010">
    <property type="entry name" value="DNA mismatch repair protein"/>
    <property type="match status" value="1"/>
</dbReference>
<dbReference type="InterPro" id="IPR000432">
    <property type="entry name" value="DNA_mismatch_repair_MutS_C"/>
</dbReference>
<keyword evidence="6" id="KW-0067">ATP-binding</keyword>
<dbReference type="Gene3D" id="3.40.50.300">
    <property type="entry name" value="P-loop containing nucleotide triphosphate hydrolases"/>
    <property type="match status" value="1"/>
</dbReference>
<comment type="similarity">
    <text evidence="2">Belongs to the DNA mismatch repair MutS family. MSH3 subfamily.</text>
</comment>
<evidence type="ECO:0000256" key="8">
    <source>
        <dbReference type="ARBA" id="ARBA00023204"/>
    </source>
</evidence>
<dbReference type="SUPFAM" id="SSF53150">
    <property type="entry name" value="DNA repair protein MutS, domain II"/>
    <property type="match status" value="1"/>
</dbReference>
<evidence type="ECO:0000313" key="14">
    <source>
        <dbReference type="Proteomes" id="UP000001593"/>
    </source>
</evidence>
<evidence type="ECO:0000256" key="4">
    <source>
        <dbReference type="ARBA" id="ARBA00022741"/>
    </source>
</evidence>
<dbReference type="InterPro" id="IPR007695">
    <property type="entry name" value="DNA_mismatch_repair_MutS-lik_N"/>
</dbReference>
<proteinExistence type="inferred from homology"/>
<dbReference type="GO" id="GO:0006312">
    <property type="term" value="P:mitotic recombination"/>
    <property type="evidence" value="ECO:0000318"/>
    <property type="project" value="GO_Central"/>
</dbReference>
<dbReference type="STRING" id="45351.A7SBW8"/>
<sequence>NQRTKSVYTPLEQQFMEIKARNSDAVLFIECGYKFKFFGDDAEIAAKELNIMCFMDHNFMVASIPTHRLHIHVKRLVNKGYKVGVVKQMETAALKAASDNKSNVFTRELHALYTKSTLVGEDMEVLRGKEDAAGGDEVSLEAHGGYLMCVHEEDSGAKTGITYGIVAVQPSTGEIIYDYFPDSPSCSELETRLEHLSPSELLIHDTLSERTRSFLDVFSSYYKSADPIRTERIPDPLPSSQSDANQILQEFCNSTDETFGSSSPNSQETLLQTLLTLPLPVQKCFISLQKYLKDFKLDKVLKLAGNFEKFSTIAKFMKLNGCALQNLEILKSQCGSRKGSLLGILDHTSTPFGKRLLKRWITQPLLEKREIEERLKAVSCLSALSSDQPLLKSIHRLLSHIPDLEKGLCAIYYKKCSTVEFLSIAKALSKLHDELKSTELNSAKELAGSSILSRTFTEVPDLLSGVEDFLNQIDEKAAKCGDKTKLFTDPSKFPPVLTCIQEIDGLTAELKEHRSEIRRTIQHPSVDYCTVSGNEFLIEVRNAKLPSVPADWIKISATKQICRFRTPFVEEKFKSICQWREKLAQACQEAWLEFLDIFSTSYTRFHRAVKLVANLDCIMSLATVARQPGYVCPVIKKETEASSVLITQGRHPVIDVLLQEHAQYVPNNTELNTEGPRCMIITGPNMGGKSSYIKQVALIVLMAQMGSFVPAHSVELTPLDAIYTRMGASDNIYKGRSTFMVELQETSEILAQATRRSLVILDELGRGTSTHDGVAIAYATLRHFIDQTHSLTLFVTHYPSLAELERIFPGHVTNNHMAFMTSDGDTELASVAMDTPAVTFLYELVRGVAARSYGLNVARLAGIPINIVAMAAGKSHDLESEIANRR</sequence>
<dbReference type="SUPFAM" id="SSF52540">
    <property type="entry name" value="P-loop containing nucleoside triphosphate hydrolases"/>
    <property type="match status" value="1"/>
</dbReference>
<accession>A7SBW8</accession>
<dbReference type="GO" id="GO:0003690">
    <property type="term" value="F:double-stranded DNA binding"/>
    <property type="evidence" value="ECO:0000318"/>
    <property type="project" value="GO_Central"/>
</dbReference>
<dbReference type="GO" id="GO:0140664">
    <property type="term" value="F:ATP-dependent DNA damage sensor activity"/>
    <property type="evidence" value="ECO:0007669"/>
    <property type="project" value="InterPro"/>
</dbReference>
<evidence type="ECO:0000256" key="10">
    <source>
        <dbReference type="ARBA" id="ARBA00029792"/>
    </source>
</evidence>
<dbReference type="PhylomeDB" id="A7SBW8"/>
<dbReference type="OMA" id="INMHAAR"/>
<dbReference type="GO" id="GO:0030983">
    <property type="term" value="F:mismatched DNA binding"/>
    <property type="evidence" value="ECO:0007669"/>
    <property type="project" value="InterPro"/>
</dbReference>
<dbReference type="NCBIfam" id="NF003810">
    <property type="entry name" value="PRK05399.1"/>
    <property type="match status" value="1"/>
</dbReference>
<dbReference type="SUPFAM" id="SSF55271">
    <property type="entry name" value="DNA repair protein MutS, domain I"/>
    <property type="match status" value="1"/>
</dbReference>
<dbReference type="InterPro" id="IPR036678">
    <property type="entry name" value="MutS_con_dom_sf"/>
</dbReference>
<evidence type="ECO:0000256" key="11">
    <source>
        <dbReference type="ARBA" id="ARBA00073774"/>
    </source>
</evidence>
<dbReference type="SMART" id="SM00534">
    <property type="entry name" value="MUTSac"/>
    <property type="match status" value="1"/>
</dbReference>
<keyword evidence="14" id="KW-1185">Reference proteome</keyword>